<organism evidence="2">
    <name type="scientific">Ixodes ricinus</name>
    <name type="common">Common tick</name>
    <name type="synonym">Acarus ricinus</name>
    <dbReference type="NCBI Taxonomy" id="34613"/>
    <lineage>
        <taxon>Eukaryota</taxon>
        <taxon>Metazoa</taxon>
        <taxon>Ecdysozoa</taxon>
        <taxon>Arthropoda</taxon>
        <taxon>Chelicerata</taxon>
        <taxon>Arachnida</taxon>
        <taxon>Acari</taxon>
        <taxon>Parasitiformes</taxon>
        <taxon>Ixodida</taxon>
        <taxon>Ixodoidea</taxon>
        <taxon>Ixodidae</taxon>
        <taxon>Ixodinae</taxon>
        <taxon>Ixodes</taxon>
    </lineage>
</organism>
<sequence length="92" mass="9365">MAVLLSLIIKLAFVPTQASAIATSSAVSALRLLMVAADTGAPRPSTTEATAAPDLPLAASTYATDLLSIKSKRLISASALFSLLSVLNMGCM</sequence>
<dbReference type="AlphaFoldDB" id="A0A6B0UHC0"/>
<name>A0A6B0UHC0_IXORI</name>
<evidence type="ECO:0000313" key="2">
    <source>
        <dbReference type="EMBL" id="MXU86673.1"/>
    </source>
</evidence>
<protein>
    <submittedName>
        <fullName evidence="2">Putative secreted protein</fullName>
    </submittedName>
</protein>
<keyword evidence="1" id="KW-0732">Signal</keyword>
<feature type="chain" id="PRO_5025665104" evidence="1">
    <location>
        <begin position="19"/>
        <end position="92"/>
    </location>
</feature>
<reference evidence="2" key="1">
    <citation type="submission" date="2019-12" db="EMBL/GenBank/DDBJ databases">
        <title>An insight into the sialome of adult female Ixodes ricinus ticks feeding for 6 days.</title>
        <authorList>
            <person name="Perner J."/>
            <person name="Ribeiro J.M.C."/>
        </authorList>
    </citation>
    <scope>NUCLEOTIDE SEQUENCE</scope>
    <source>
        <strain evidence="2">Semi-engorged</strain>
        <tissue evidence="2">Salivary glands</tissue>
    </source>
</reference>
<accession>A0A6B0UHC0</accession>
<dbReference type="EMBL" id="GIFC01004590">
    <property type="protein sequence ID" value="MXU86673.1"/>
    <property type="molecule type" value="Transcribed_RNA"/>
</dbReference>
<proteinExistence type="predicted"/>
<evidence type="ECO:0000256" key="1">
    <source>
        <dbReference type="SAM" id="SignalP"/>
    </source>
</evidence>
<feature type="signal peptide" evidence="1">
    <location>
        <begin position="1"/>
        <end position="18"/>
    </location>
</feature>